<dbReference type="GO" id="GO:0031295">
    <property type="term" value="P:T cell costimulation"/>
    <property type="evidence" value="ECO:0007669"/>
    <property type="project" value="TreeGrafter"/>
</dbReference>
<proteinExistence type="predicted"/>
<keyword evidence="9" id="KW-0325">Glycoprotein</keyword>
<dbReference type="InterPro" id="IPR051713">
    <property type="entry name" value="T-cell_Activation_Regulation"/>
</dbReference>
<dbReference type="GO" id="GO:0006955">
    <property type="term" value="P:immune response"/>
    <property type="evidence" value="ECO:0007669"/>
    <property type="project" value="TreeGrafter"/>
</dbReference>
<keyword evidence="2" id="KW-1003">Cell membrane</keyword>
<sequence length="221" mass="24960">MESCVLPCRFHSSREIHIHWVQLKARPVPVRSFHSNQSQQDQDQRFRGRASLFWDQISRGNASLLLKGVKVQDEGRYECFTSSSAANSHSFINLMVDATGNRMSCSSEGIYPSPEHSWSFRASSNTTVQSAIRVSRTAEQRYDINSSLMLSEGVSFLTFSCSFSTRRRAVQLRDEQRGGGGDQRHDAEHAETPGWVRTRPGNPTWQPRSHGITLKTANKTN</sequence>
<dbReference type="FunFam" id="2.60.40.10:FF:000142">
    <property type="entry name" value="V-set domain-containing T-cell activation inhibitor 1"/>
    <property type="match status" value="1"/>
</dbReference>
<feature type="compositionally biased region" description="Basic and acidic residues" evidence="11">
    <location>
        <begin position="173"/>
        <end position="191"/>
    </location>
</feature>
<accession>A0A3B3V5D0</accession>
<keyword evidence="7" id="KW-1015">Disulfide bond</keyword>
<dbReference type="Gene3D" id="2.60.40.10">
    <property type="entry name" value="Immunoglobulins"/>
    <property type="match status" value="2"/>
</dbReference>
<dbReference type="GeneTree" id="ENSGT01030000234893"/>
<dbReference type="GO" id="GO:0009897">
    <property type="term" value="C:external side of plasma membrane"/>
    <property type="evidence" value="ECO:0007669"/>
    <property type="project" value="TreeGrafter"/>
</dbReference>
<protein>
    <recommendedName>
        <fullName evidence="12">Ig-like domain-containing protein</fullName>
    </recommendedName>
</protein>
<evidence type="ECO:0000256" key="10">
    <source>
        <dbReference type="ARBA" id="ARBA00023319"/>
    </source>
</evidence>
<dbReference type="PROSITE" id="PS50835">
    <property type="entry name" value="IG_LIKE"/>
    <property type="match status" value="1"/>
</dbReference>
<evidence type="ECO:0000256" key="1">
    <source>
        <dbReference type="ARBA" id="ARBA00004251"/>
    </source>
</evidence>
<evidence type="ECO:0000313" key="13">
    <source>
        <dbReference type="Ensembl" id="ENSPLAP00000020119.1"/>
    </source>
</evidence>
<evidence type="ECO:0000256" key="5">
    <source>
        <dbReference type="ARBA" id="ARBA00022989"/>
    </source>
</evidence>
<dbReference type="InterPro" id="IPR007110">
    <property type="entry name" value="Ig-like_dom"/>
</dbReference>
<feature type="region of interest" description="Disordered" evidence="11">
    <location>
        <begin position="173"/>
        <end position="221"/>
    </location>
</feature>
<dbReference type="PANTHER" id="PTHR25466">
    <property type="entry name" value="T-LYMPHOCYTE ACTIVATION ANTIGEN"/>
    <property type="match status" value="1"/>
</dbReference>
<keyword evidence="4" id="KW-0732">Signal</keyword>
<dbReference type="InterPro" id="IPR036179">
    <property type="entry name" value="Ig-like_dom_sf"/>
</dbReference>
<keyword evidence="6" id="KW-0472">Membrane</keyword>
<organism evidence="13 14">
    <name type="scientific">Poecilia latipinna</name>
    <name type="common">sailfin molly</name>
    <dbReference type="NCBI Taxonomy" id="48699"/>
    <lineage>
        <taxon>Eukaryota</taxon>
        <taxon>Metazoa</taxon>
        <taxon>Chordata</taxon>
        <taxon>Craniata</taxon>
        <taxon>Vertebrata</taxon>
        <taxon>Euteleostomi</taxon>
        <taxon>Actinopterygii</taxon>
        <taxon>Neopterygii</taxon>
        <taxon>Teleostei</taxon>
        <taxon>Neoteleostei</taxon>
        <taxon>Acanthomorphata</taxon>
        <taxon>Ovalentaria</taxon>
        <taxon>Atherinomorphae</taxon>
        <taxon>Cyprinodontiformes</taxon>
        <taxon>Poeciliidae</taxon>
        <taxon>Poeciliinae</taxon>
        <taxon>Poecilia</taxon>
    </lineage>
</organism>
<evidence type="ECO:0000256" key="11">
    <source>
        <dbReference type="SAM" id="MobiDB-lite"/>
    </source>
</evidence>
<evidence type="ECO:0000256" key="7">
    <source>
        <dbReference type="ARBA" id="ARBA00023157"/>
    </source>
</evidence>
<dbReference type="GO" id="GO:0071222">
    <property type="term" value="P:cellular response to lipopolysaccharide"/>
    <property type="evidence" value="ECO:0007669"/>
    <property type="project" value="TreeGrafter"/>
</dbReference>
<dbReference type="AlphaFoldDB" id="A0A3B3V5D0"/>
<evidence type="ECO:0000256" key="8">
    <source>
        <dbReference type="ARBA" id="ARBA00023170"/>
    </source>
</evidence>
<dbReference type="Proteomes" id="UP000261500">
    <property type="component" value="Unplaced"/>
</dbReference>
<keyword evidence="5" id="KW-1133">Transmembrane helix</keyword>
<dbReference type="GO" id="GO:0042130">
    <property type="term" value="P:negative regulation of T cell proliferation"/>
    <property type="evidence" value="ECO:0007669"/>
    <property type="project" value="TreeGrafter"/>
</dbReference>
<dbReference type="Ensembl" id="ENSPLAT00000014336.1">
    <property type="protein sequence ID" value="ENSPLAP00000020119.1"/>
    <property type="gene ID" value="ENSPLAG00000002772.1"/>
</dbReference>
<evidence type="ECO:0000256" key="9">
    <source>
        <dbReference type="ARBA" id="ARBA00023180"/>
    </source>
</evidence>
<evidence type="ECO:0000313" key="14">
    <source>
        <dbReference type="Proteomes" id="UP000261500"/>
    </source>
</evidence>
<evidence type="ECO:0000256" key="6">
    <source>
        <dbReference type="ARBA" id="ARBA00023136"/>
    </source>
</evidence>
<evidence type="ECO:0000256" key="4">
    <source>
        <dbReference type="ARBA" id="ARBA00022729"/>
    </source>
</evidence>
<dbReference type="STRING" id="48699.ENSPLAP00000020119"/>
<dbReference type="SMART" id="SM00406">
    <property type="entry name" value="IGv"/>
    <property type="match status" value="1"/>
</dbReference>
<dbReference type="Pfam" id="PF07686">
    <property type="entry name" value="V-set"/>
    <property type="match status" value="1"/>
</dbReference>
<keyword evidence="10" id="KW-0393">Immunoglobulin domain</keyword>
<evidence type="ECO:0000259" key="12">
    <source>
        <dbReference type="PROSITE" id="PS50835"/>
    </source>
</evidence>
<dbReference type="SUPFAM" id="SSF48726">
    <property type="entry name" value="Immunoglobulin"/>
    <property type="match status" value="1"/>
</dbReference>
<evidence type="ECO:0000256" key="3">
    <source>
        <dbReference type="ARBA" id="ARBA00022692"/>
    </source>
</evidence>
<reference evidence="13" key="2">
    <citation type="submission" date="2025-09" db="UniProtKB">
        <authorList>
            <consortium name="Ensembl"/>
        </authorList>
    </citation>
    <scope>IDENTIFICATION</scope>
</reference>
<keyword evidence="3" id="KW-0812">Transmembrane</keyword>
<dbReference type="GO" id="GO:0042102">
    <property type="term" value="P:positive regulation of T cell proliferation"/>
    <property type="evidence" value="ECO:0007669"/>
    <property type="project" value="TreeGrafter"/>
</dbReference>
<dbReference type="GO" id="GO:0007166">
    <property type="term" value="P:cell surface receptor signaling pathway"/>
    <property type="evidence" value="ECO:0007669"/>
    <property type="project" value="TreeGrafter"/>
</dbReference>
<feature type="domain" description="Ig-like" evidence="12">
    <location>
        <begin position="1"/>
        <end position="93"/>
    </location>
</feature>
<reference evidence="13" key="1">
    <citation type="submission" date="2025-08" db="UniProtKB">
        <authorList>
            <consortium name="Ensembl"/>
        </authorList>
    </citation>
    <scope>IDENTIFICATION</scope>
</reference>
<comment type="subcellular location">
    <subcellularLocation>
        <location evidence="1">Cell membrane</location>
        <topology evidence="1">Single-pass type I membrane protein</topology>
    </subcellularLocation>
</comment>
<keyword evidence="8" id="KW-0675">Receptor</keyword>
<dbReference type="InterPro" id="IPR013106">
    <property type="entry name" value="Ig_V-set"/>
</dbReference>
<evidence type="ECO:0000256" key="2">
    <source>
        <dbReference type="ARBA" id="ARBA00022475"/>
    </source>
</evidence>
<dbReference type="InterPro" id="IPR013783">
    <property type="entry name" value="Ig-like_fold"/>
</dbReference>
<name>A0A3B3V5D0_9TELE</name>
<dbReference type="PANTHER" id="PTHR25466:SF14">
    <property type="entry name" value="BUTYROPHILIN SUBFAMILY 2 MEMBER A2-LIKE-RELATED"/>
    <property type="match status" value="1"/>
</dbReference>
<keyword evidence="14" id="KW-1185">Reference proteome</keyword>